<reference evidence="3" key="1">
    <citation type="submission" date="2023-07" db="EMBL/GenBank/DDBJ databases">
        <authorList>
            <person name="Stuckert A."/>
        </authorList>
    </citation>
    <scope>NUCLEOTIDE SEQUENCE</scope>
</reference>
<keyword evidence="2" id="KW-0472">Membrane</keyword>
<keyword evidence="4" id="KW-1185">Reference proteome</keyword>
<proteinExistence type="predicted"/>
<feature type="transmembrane region" description="Helical" evidence="2">
    <location>
        <begin position="32"/>
        <end position="52"/>
    </location>
</feature>
<accession>A0ABN9LY22</accession>
<keyword evidence="1" id="KW-0813">Transport</keyword>
<dbReference type="Proteomes" id="UP001176940">
    <property type="component" value="Unassembled WGS sequence"/>
</dbReference>
<keyword evidence="2" id="KW-1133">Transmembrane helix</keyword>
<sequence>MGFLSLGADPSLRGAIMGSEKYRYQQLEAEGLLVWILAGGLGASLVFSLIAVPIQCFHLHRGYGVALIFLYVLFLVIALLTEFGVIKLQNS</sequence>
<comment type="caution">
    <text evidence="3">The sequence shown here is derived from an EMBL/GenBank/DDBJ whole genome shotgun (WGS) entry which is preliminary data.</text>
</comment>
<evidence type="ECO:0008006" key="5">
    <source>
        <dbReference type="Google" id="ProtNLM"/>
    </source>
</evidence>
<protein>
    <recommendedName>
        <fullName evidence="5">Sodium/calcium exchanger membrane region domain-containing protein</fullName>
    </recommendedName>
</protein>
<dbReference type="PANTHER" id="PTHR12266:SF0">
    <property type="entry name" value="MITOCHONDRIAL SODIUM_CALCIUM EXCHANGER PROTEIN"/>
    <property type="match status" value="1"/>
</dbReference>
<dbReference type="PANTHER" id="PTHR12266">
    <property type="entry name" value="NA+/CA2+ K+ INDEPENDENT EXCHANGER"/>
    <property type="match status" value="1"/>
</dbReference>
<evidence type="ECO:0000256" key="1">
    <source>
        <dbReference type="ARBA" id="ARBA00022448"/>
    </source>
</evidence>
<dbReference type="EMBL" id="CAUEEQ010034400">
    <property type="protein sequence ID" value="CAJ0952159.1"/>
    <property type="molecule type" value="Genomic_DNA"/>
</dbReference>
<organism evidence="3 4">
    <name type="scientific">Ranitomeya imitator</name>
    <name type="common">mimic poison frog</name>
    <dbReference type="NCBI Taxonomy" id="111125"/>
    <lineage>
        <taxon>Eukaryota</taxon>
        <taxon>Metazoa</taxon>
        <taxon>Chordata</taxon>
        <taxon>Craniata</taxon>
        <taxon>Vertebrata</taxon>
        <taxon>Euteleostomi</taxon>
        <taxon>Amphibia</taxon>
        <taxon>Batrachia</taxon>
        <taxon>Anura</taxon>
        <taxon>Neobatrachia</taxon>
        <taxon>Hyloidea</taxon>
        <taxon>Dendrobatidae</taxon>
        <taxon>Dendrobatinae</taxon>
        <taxon>Ranitomeya</taxon>
    </lineage>
</organism>
<name>A0ABN9LY22_9NEOB</name>
<evidence type="ECO:0000256" key="2">
    <source>
        <dbReference type="SAM" id="Phobius"/>
    </source>
</evidence>
<dbReference type="InterPro" id="IPR051359">
    <property type="entry name" value="CaCA_antiporter"/>
</dbReference>
<feature type="transmembrane region" description="Helical" evidence="2">
    <location>
        <begin position="64"/>
        <end position="86"/>
    </location>
</feature>
<keyword evidence="2" id="KW-0812">Transmembrane</keyword>
<gene>
    <name evidence="3" type="ORF">RIMI_LOCUS13747510</name>
</gene>
<evidence type="ECO:0000313" key="4">
    <source>
        <dbReference type="Proteomes" id="UP001176940"/>
    </source>
</evidence>
<evidence type="ECO:0000313" key="3">
    <source>
        <dbReference type="EMBL" id="CAJ0952159.1"/>
    </source>
</evidence>